<dbReference type="InterPro" id="IPR011256">
    <property type="entry name" value="Reg_factor_effector_dom_sf"/>
</dbReference>
<dbReference type="InterPro" id="IPR020449">
    <property type="entry name" value="Tscrpt_reg_AraC-type_HTH"/>
</dbReference>
<dbReference type="PANTHER" id="PTHR40055">
    <property type="entry name" value="TRANSCRIPTIONAL REGULATOR YGIV-RELATED"/>
    <property type="match status" value="1"/>
</dbReference>
<dbReference type="GO" id="GO:0003700">
    <property type="term" value="F:DNA-binding transcription factor activity"/>
    <property type="evidence" value="ECO:0007669"/>
    <property type="project" value="InterPro"/>
</dbReference>
<name>A0A5B8LWJ8_9HYPH</name>
<dbReference type="PRINTS" id="PR00032">
    <property type="entry name" value="HTHARAC"/>
</dbReference>
<keyword evidence="7" id="KW-1185">Reference proteome</keyword>
<evidence type="ECO:0000256" key="1">
    <source>
        <dbReference type="ARBA" id="ARBA00023015"/>
    </source>
</evidence>
<dbReference type="OrthoDB" id="9803764at2"/>
<dbReference type="Pfam" id="PF12833">
    <property type="entry name" value="HTH_18"/>
    <property type="match status" value="1"/>
</dbReference>
<evidence type="ECO:0000313" key="7">
    <source>
        <dbReference type="Proteomes" id="UP000315364"/>
    </source>
</evidence>
<feature type="compositionally biased region" description="Basic and acidic residues" evidence="4">
    <location>
        <begin position="52"/>
        <end position="62"/>
    </location>
</feature>
<protein>
    <submittedName>
        <fullName evidence="6">AraC family transcriptional regulator</fullName>
    </submittedName>
</protein>
<evidence type="ECO:0000256" key="3">
    <source>
        <dbReference type="ARBA" id="ARBA00023163"/>
    </source>
</evidence>
<keyword evidence="1" id="KW-0805">Transcription regulation</keyword>
<dbReference type="SMART" id="SM00342">
    <property type="entry name" value="HTH_ARAC"/>
    <property type="match status" value="1"/>
</dbReference>
<proteinExistence type="predicted"/>
<dbReference type="Gene3D" id="1.10.10.60">
    <property type="entry name" value="Homeodomain-like"/>
    <property type="match status" value="2"/>
</dbReference>
<dbReference type="PANTHER" id="PTHR40055:SF1">
    <property type="entry name" value="TRANSCRIPTIONAL REGULATOR YGIV-RELATED"/>
    <property type="match status" value="1"/>
</dbReference>
<accession>A0A5B8LWJ8</accession>
<dbReference type="PROSITE" id="PS00041">
    <property type="entry name" value="HTH_ARAC_FAMILY_1"/>
    <property type="match status" value="1"/>
</dbReference>
<feature type="region of interest" description="Disordered" evidence="4">
    <location>
        <begin position="39"/>
        <end position="63"/>
    </location>
</feature>
<dbReference type="EMBL" id="CP042304">
    <property type="protein sequence ID" value="QDZ12788.1"/>
    <property type="molecule type" value="Genomic_DNA"/>
</dbReference>
<dbReference type="SUPFAM" id="SSF46689">
    <property type="entry name" value="Homeodomain-like"/>
    <property type="match status" value="2"/>
</dbReference>
<evidence type="ECO:0000256" key="4">
    <source>
        <dbReference type="SAM" id="MobiDB-lite"/>
    </source>
</evidence>
<dbReference type="Proteomes" id="UP000315364">
    <property type="component" value="Chromosome"/>
</dbReference>
<gene>
    <name evidence="6" type="ORF">FPZ08_19795</name>
</gene>
<dbReference type="PROSITE" id="PS01124">
    <property type="entry name" value="HTH_ARAC_FAMILY_2"/>
    <property type="match status" value="1"/>
</dbReference>
<dbReference type="AlphaFoldDB" id="A0A5B8LWJ8"/>
<keyword evidence="2" id="KW-0238">DNA-binding</keyword>
<dbReference type="SUPFAM" id="SSF55136">
    <property type="entry name" value="Probable bacterial effector-binding domain"/>
    <property type="match status" value="1"/>
</dbReference>
<dbReference type="InterPro" id="IPR050908">
    <property type="entry name" value="SmbC-like"/>
</dbReference>
<dbReference type="InterPro" id="IPR018062">
    <property type="entry name" value="HTH_AraC-typ_CS"/>
</dbReference>
<evidence type="ECO:0000313" key="6">
    <source>
        <dbReference type="EMBL" id="QDZ12788.1"/>
    </source>
</evidence>
<dbReference type="Gene3D" id="3.20.80.10">
    <property type="entry name" value="Regulatory factor, effector binding domain"/>
    <property type="match status" value="1"/>
</dbReference>
<dbReference type="GO" id="GO:0043565">
    <property type="term" value="F:sequence-specific DNA binding"/>
    <property type="evidence" value="ECO:0007669"/>
    <property type="project" value="InterPro"/>
</dbReference>
<sequence length="357" mass="41178">MENGISSFRWTPCPLHRTAGRIDNPAQVFRLSRCRDKNDRGRRRAGLGSRSHGAEVGRRQETAARLGPRPVDIRILAALKYIEQNISEPIDLEAAAAKVKLSKFYFERLFQAEVGESYYAYFKRVRMHNAASRLKHTSQSIYEISIAYGYGSNAAFTRAFRTFWGVSPTAYRSDNASWDAETFYRQRNNSVSLDTAPRIQTRDIGSYRCLFRRYYGPYSRMQDIWRDFLDRLPDALRGGDEAEARFLGRVYDDPRVTPSNEIRYDCCYVFADDQDARLQLDGIKDHLVTTDAGLYAVIDNTRNPRPRLEIYAYMLDKWMPTTNHNYSDVPGLEFFTECPIKANSTWAPVCTMLVPLE</sequence>
<evidence type="ECO:0000256" key="2">
    <source>
        <dbReference type="ARBA" id="ARBA00023125"/>
    </source>
</evidence>
<reference evidence="6 7" key="1">
    <citation type="submission" date="2019-07" db="EMBL/GenBank/DDBJ databases">
        <title>Full genome sequence of Devosia sp. Gsoil 520.</title>
        <authorList>
            <person name="Im W.-T."/>
        </authorList>
    </citation>
    <scope>NUCLEOTIDE SEQUENCE [LARGE SCALE GENOMIC DNA]</scope>
    <source>
        <strain evidence="6 7">Gsoil 520</strain>
    </source>
</reference>
<organism evidence="6 7">
    <name type="scientific">Devosia ginsengisoli</name>
    <dbReference type="NCBI Taxonomy" id="400770"/>
    <lineage>
        <taxon>Bacteria</taxon>
        <taxon>Pseudomonadati</taxon>
        <taxon>Pseudomonadota</taxon>
        <taxon>Alphaproteobacteria</taxon>
        <taxon>Hyphomicrobiales</taxon>
        <taxon>Devosiaceae</taxon>
        <taxon>Devosia</taxon>
    </lineage>
</organism>
<dbReference type="KEGG" id="dea:FPZ08_19795"/>
<dbReference type="InterPro" id="IPR018060">
    <property type="entry name" value="HTH_AraC"/>
</dbReference>
<dbReference type="InterPro" id="IPR009057">
    <property type="entry name" value="Homeodomain-like_sf"/>
</dbReference>
<keyword evidence="3" id="KW-0804">Transcription</keyword>
<feature type="domain" description="HTH araC/xylS-type" evidence="5">
    <location>
        <begin position="76"/>
        <end position="174"/>
    </location>
</feature>
<evidence type="ECO:0000259" key="5">
    <source>
        <dbReference type="PROSITE" id="PS01124"/>
    </source>
</evidence>